<dbReference type="Pfam" id="PF14543">
    <property type="entry name" value="TAXi_N"/>
    <property type="match status" value="1"/>
</dbReference>
<accession>A0AAW2RV20</accession>
<dbReference type="SUPFAM" id="SSF50630">
    <property type="entry name" value="Acid proteases"/>
    <property type="match status" value="1"/>
</dbReference>
<evidence type="ECO:0000256" key="1">
    <source>
        <dbReference type="ARBA" id="ARBA00007447"/>
    </source>
</evidence>
<keyword evidence="2" id="KW-0645">Protease</keyword>
<dbReference type="InterPro" id="IPR051708">
    <property type="entry name" value="Plant_Aspart_Prot_A1"/>
</dbReference>
<keyword evidence="3" id="KW-0064">Aspartyl protease</keyword>
<keyword evidence="4" id="KW-0378">Hydrolase</keyword>
<evidence type="ECO:0000256" key="3">
    <source>
        <dbReference type="ARBA" id="ARBA00022750"/>
    </source>
</evidence>
<evidence type="ECO:0000313" key="7">
    <source>
        <dbReference type="EMBL" id="KAL0383298.1"/>
    </source>
</evidence>
<comment type="similarity">
    <text evidence="1">Belongs to the peptidase A1 family.</text>
</comment>
<dbReference type="Pfam" id="PF14541">
    <property type="entry name" value="TAXi_C"/>
    <property type="match status" value="1"/>
</dbReference>
<gene>
    <name evidence="7" type="ORF">Scaly_0617100</name>
</gene>
<dbReference type="InterPro" id="IPR021109">
    <property type="entry name" value="Peptidase_aspartic_dom_sf"/>
</dbReference>
<sequence>MDTGSSLLWINCQPCGLNVPGPLYHPLESSSYRMQYCEDFGMCEATGTVRSECDVDDICQYNVRYGSEDYSAGHIATETIKFGRSKGTLRNILIGCASSTTLYANGVLGLGARDRIELIGYKTPMIIEHKYYINLESIKIGNKLLDIDSEIFRRKPDYNGGMVLDTGSTYSFIPQVALDQFEGETIKLIDLLLVRNSSIKYREYTRLCYNGVLTRDLTGFPTVQFQFQGDATMELTDENIFQQTYDGTFCLAILPSETLGTSISLLGNLMQQYFYIAYDLRDKKLSFQRMDCNTVDDYIHDKL</sequence>
<name>A0AAW2RV20_9LAMI</name>
<dbReference type="CDD" id="cd05476">
    <property type="entry name" value="pepsin_A_like_plant"/>
    <property type="match status" value="1"/>
</dbReference>
<dbReference type="AlphaFoldDB" id="A0AAW2RV20"/>
<dbReference type="GO" id="GO:0006508">
    <property type="term" value="P:proteolysis"/>
    <property type="evidence" value="ECO:0007669"/>
    <property type="project" value="UniProtKB-KW"/>
</dbReference>
<evidence type="ECO:0000256" key="4">
    <source>
        <dbReference type="ARBA" id="ARBA00022801"/>
    </source>
</evidence>
<reference evidence="7" key="1">
    <citation type="submission" date="2020-06" db="EMBL/GenBank/DDBJ databases">
        <authorList>
            <person name="Li T."/>
            <person name="Hu X."/>
            <person name="Zhang T."/>
            <person name="Song X."/>
            <person name="Zhang H."/>
            <person name="Dai N."/>
            <person name="Sheng W."/>
            <person name="Hou X."/>
            <person name="Wei L."/>
        </authorList>
    </citation>
    <scope>NUCLEOTIDE SEQUENCE</scope>
    <source>
        <strain evidence="7">KEN8</strain>
        <tissue evidence="7">Leaf</tissue>
    </source>
</reference>
<reference evidence="7" key="2">
    <citation type="journal article" date="2024" name="Plant">
        <title>Genomic evolution and insights into agronomic trait innovations of Sesamum species.</title>
        <authorList>
            <person name="Miao H."/>
            <person name="Wang L."/>
            <person name="Qu L."/>
            <person name="Liu H."/>
            <person name="Sun Y."/>
            <person name="Le M."/>
            <person name="Wang Q."/>
            <person name="Wei S."/>
            <person name="Zheng Y."/>
            <person name="Lin W."/>
            <person name="Duan Y."/>
            <person name="Cao H."/>
            <person name="Xiong S."/>
            <person name="Wang X."/>
            <person name="Wei L."/>
            <person name="Li C."/>
            <person name="Ma Q."/>
            <person name="Ju M."/>
            <person name="Zhao R."/>
            <person name="Li G."/>
            <person name="Mu C."/>
            <person name="Tian Q."/>
            <person name="Mei H."/>
            <person name="Zhang T."/>
            <person name="Gao T."/>
            <person name="Zhang H."/>
        </authorList>
    </citation>
    <scope>NUCLEOTIDE SEQUENCE</scope>
    <source>
        <strain evidence="7">KEN8</strain>
    </source>
</reference>
<dbReference type="InterPro" id="IPR032799">
    <property type="entry name" value="TAXi_C"/>
</dbReference>
<dbReference type="Gene3D" id="2.40.70.10">
    <property type="entry name" value="Acid Proteases"/>
    <property type="match status" value="2"/>
</dbReference>
<dbReference type="PROSITE" id="PS51767">
    <property type="entry name" value="PEPTIDASE_A1"/>
    <property type="match status" value="1"/>
</dbReference>
<dbReference type="GO" id="GO:0005576">
    <property type="term" value="C:extracellular region"/>
    <property type="evidence" value="ECO:0007669"/>
    <property type="project" value="TreeGrafter"/>
</dbReference>
<proteinExistence type="inferred from homology"/>
<feature type="domain" description="Peptidase A1" evidence="6">
    <location>
        <begin position="1"/>
        <end position="288"/>
    </location>
</feature>
<dbReference type="PANTHER" id="PTHR47967:SF14">
    <property type="entry name" value="EUKARYOTIC ASPARTYL PROTEASE FAMILY PROTEIN"/>
    <property type="match status" value="1"/>
</dbReference>
<protein>
    <submittedName>
        <fullName evidence="7">Aspartic proteinase nepenthesin-2</fullName>
    </submittedName>
</protein>
<dbReference type="InterPro" id="IPR034161">
    <property type="entry name" value="Pepsin-like_plant"/>
</dbReference>
<dbReference type="GO" id="GO:0004190">
    <property type="term" value="F:aspartic-type endopeptidase activity"/>
    <property type="evidence" value="ECO:0007669"/>
    <property type="project" value="UniProtKB-KW"/>
</dbReference>
<dbReference type="PANTHER" id="PTHR47967">
    <property type="entry name" value="OS07G0603500 PROTEIN-RELATED"/>
    <property type="match status" value="1"/>
</dbReference>
<dbReference type="InterPro" id="IPR033121">
    <property type="entry name" value="PEPTIDASE_A1"/>
</dbReference>
<evidence type="ECO:0000256" key="5">
    <source>
        <dbReference type="ARBA" id="ARBA00023180"/>
    </source>
</evidence>
<dbReference type="FunFam" id="2.40.70.10:FF:000033">
    <property type="entry name" value="Aspartyl protease family protein"/>
    <property type="match status" value="1"/>
</dbReference>
<keyword evidence="5" id="KW-0325">Glycoprotein</keyword>
<dbReference type="EMBL" id="JACGWM010000003">
    <property type="protein sequence ID" value="KAL0383298.1"/>
    <property type="molecule type" value="Genomic_DNA"/>
</dbReference>
<evidence type="ECO:0000256" key="2">
    <source>
        <dbReference type="ARBA" id="ARBA00022670"/>
    </source>
</evidence>
<organism evidence="7">
    <name type="scientific">Sesamum calycinum</name>
    <dbReference type="NCBI Taxonomy" id="2727403"/>
    <lineage>
        <taxon>Eukaryota</taxon>
        <taxon>Viridiplantae</taxon>
        <taxon>Streptophyta</taxon>
        <taxon>Embryophyta</taxon>
        <taxon>Tracheophyta</taxon>
        <taxon>Spermatophyta</taxon>
        <taxon>Magnoliopsida</taxon>
        <taxon>eudicotyledons</taxon>
        <taxon>Gunneridae</taxon>
        <taxon>Pentapetalae</taxon>
        <taxon>asterids</taxon>
        <taxon>lamiids</taxon>
        <taxon>Lamiales</taxon>
        <taxon>Pedaliaceae</taxon>
        <taxon>Sesamum</taxon>
    </lineage>
</organism>
<dbReference type="InterPro" id="IPR032861">
    <property type="entry name" value="TAXi_N"/>
</dbReference>
<comment type="caution">
    <text evidence="7">The sequence shown here is derived from an EMBL/GenBank/DDBJ whole genome shotgun (WGS) entry which is preliminary data.</text>
</comment>
<evidence type="ECO:0000259" key="6">
    <source>
        <dbReference type="PROSITE" id="PS51767"/>
    </source>
</evidence>